<comment type="caution">
    <text evidence="1">The sequence shown here is derived from an EMBL/GenBank/DDBJ whole genome shotgun (WGS) entry which is preliminary data.</text>
</comment>
<evidence type="ECO:0000313" key="2">
    <source>
        <dbReference type="Proteomes" id="UP001303115"/>
    </source>
</evidence>
<protein>
    <recommendedName>
        <fullName evidence="3">F-box domain-containing protein</fullName>
    </recommendedName>
</protein>
<reference evidence="2" key="1">
    <citation type="journal article" date="2023" name="Mol. Phylogenet. Evol.">
        <title>Genome-scale phylogeny and comparative genomics of the fungal order Sordariales.</title>
        <authorList>
            <person name="Hensen N."/>
            <person name="Bonometti L."/>
            <person name="Westerberg I."/>
            <person name="Brannstrom I.O."/>
            <person name="Guillou S."/>
            <person name="Cros-Aarteil S."/>
            <person name="Calhoun S."/>
            <person name="Haridas S."/>
            <person name="Kuo A."/>
            <person name="Mondo S."/>
            <person name="Pangilinan J."/>
            <person name="Riley R."/>
            <person name="LaButti K."/>
            <person name="Andreopoulos B."/>
            <person name="Lipzen A."/>
            <person name="Chen C."/>
            <person name="Yan M."/>
            <person name="Daum C."/>
            <person name="Ng V."/>
            <person name="Clum A."/>
            <person name="Steindorff A."/>
            <person name="Ohm R.A."/>
            <person name="Martin F."/>
            <person name="Silar P."/>
            <person name="Natvig D.O."/>
            <person name="Lalanne C."/>
            <person name="Gautier V."/>
            <person name="Ament-Velasquez S.L."/>
            <person name="Kruys A."/>
            <person name="Hutchinson M.I."/>
            <person name="Powell A.J."/>
            <person name="Barry K."/>
            <person name="Miller A.N."/>
            <person name="Grigoriev I.V."/>
            <person name="Debuchy R."/>
            <person name="Gladieux P."/>
            <person name="Hiltunen Thoren M."/>
            <person name="Johannesson H."/>
        </authorList>
    </citation>
    <scope>NUCLEOTIDE SEQUENCE [LARGE SCALE GENOMIC DNA]</scope>
    <source>
        <strain evidence="2">CBS 284.82</strain>
    </source>
</reference>
<organism evidence="1 2">
    <name type="scientific">Parachaetomium inaequale</name>
    <dbReference type="NCBI Taxonomy" id="2588326"/>
    <lineage>
        <taxon>Eukaryota</taxon>
        <taxon>Fungi</taxon>
        <taxon>Dikarya</taxon>
        <taxon>Ascomycota</taxon>
        <taxon>Pezizomycotina</taxon>
        <taxon>Sordariomycetes</taxon>
        <taxon>Sordariomycetidae</taxon>
        <taxon>Sordariales</taxon>
        <taxon>Chaetomiaceae</taxon>
        <taxon>Parachaetomium</taxon>
    </lineage>
</organism>
<name>A0AAN6SVE2_9PEZI</name>
<dbReference type="EMBL" id="MU854322">
    <property type="protein sequence ID" value="KAK4044017.1"/>
    <property type="molecule type" value="Genomic_DNA"/>
</dbReference>
<sequence length="457" mass="51825">SHQTMNILACNDDVLYLILRCLSQADLLAVCLVHRRLHGLAEPILYSAIDINWQGSLTKPHPITALVRSILGRTRRATYIRSVSCSGRNKWQLAYRGKALRFSVLEPDLKEPISFVKRSQVPFRDSWVEELRNGSIDAYLAVLLSQLPRLRHLHLGPYYFTESRLVGLVFQSVLSGSPPGPLGPCLQRLETVSLQREESRHTEWHIRNTANVLPLFYLPSIREITAPIDDPVVFSWPTASPPSPNLVSLGIADLRESHLGQLLSITRHLHSLQWTWHFSPDFEDEYNSPVVDLGLIMPALEYARDTLTELTIHGVCDYAYRAALPVPLRVQGSARGLSRFNQLKKLMIPPVFITGFSIPIQNSLETCLPPNLESLTLTDDLFRDIDINEQWDELGHTRALVPWLANVETSTPRLRKLCLVLENPENCIGYEAVDVRNEIRELASRAGIELEIKELYE</sequence>
<accession>A0AAN6SVE2</accession>
<evidence type="ECO:0008006" key="3">
    <source>
        <dbReference type="Google" id="ProtNLM"/>
    </source>
</evidence>
<dbReference type="Proteomes" id="UP001303115">
    <property type="component" value="Unassembled WGS sequence"/>
</dbReference>
<dbReference type="AlphaFoldDB" id="A0AAN6SVE2"/>
<evidence type="ECO:0000313" key="1">
    <source>
        <dbReference type="EMBL" id="KAK4044017.1"/>
    </source>
</evidence>
<proteinExistence type="predicted"/>
<keyword evidence="2" id="KW-1185">Reference proteome</keyword>
<gene>
    <name evidence="1" type="ORF">C8A01DRAFT_12533</name>
</gene>
<feature type="non-terminal residue" evidence="1">
    <location>
        <position position="1"/>
    </location>
</feature>
<dbReference type="CDD" id="cd09917">
    <property type="entry name" value="F-box_SF"/>
    <property type="match status" value="1"/>
</dbReference>